<dbReference type="PIRSF" id="PIRSF009360">
    <property type="entry name" value="UCP009360"/>
    <property type="match status" value="1"/>
</dbReference>
<dbReference type="PANTHER" id="PTHR31741:SF95">
    <property type="entry name" value="O-FUCOSYLTRANSFERASE FAMILY PROTEIN"/>
    <property type="match status" value="1"/>
</dbReference>
<dbReference type="OrthoDB" id="1874781at2759"/>
<protein>
    <recommendedName>
        <fullName evidence="13">O-fucosyltransferase family protein</fullName>
    </recommendedName>
</protein>
<evidence type="ECO:0000256" key="7">
    <source>
        <dbReference type="ARBA" id="ARBA00022968"/>
    </source>
</evidence>
<evidence type="ECO:0000256" key="10">
    <source>
        <dbReference type="ARBA" id="ARBA00023180"/>
    </source>
</evidence>
<dbReference type="GO" id="GO:0016020">
    <property type="term" value="C:membrane"/>
    <property type="evidence" value="ECO:0007669"/>
    <property type="project" value="UniProtKB-SubCell"/>
</dbReference>
<evidence type="ECO:0000256" key="1">
    <source>
        <dbReference type="ARBA" id="ARBA00004606"/>
    </source>
</evidence>
<reference evidence="15 16" key="2">
    <citation type="journal article" date="2017" name="Genome Biol.">
        <title>New reference genome sequences of hot pepper reveal the massive evolution of plant disease-resistance genes by retroduplication.</title>
        <authorList>
            <person name="Kim S."/>
            <person name="Park J."/>
            <person name="Yeom S.I."/>
            <person name="Kim Y.M."/>
            <person name="Seo E."/>
            <person name="Kim K.T."/>
            <person name="Kim M.S."/>
            <person name="Lee J.M."/>
            <person name="Cheong K."/>
            <person name="Shin H.S."/>
            <person name="Kim S.B."/>
            <person name="Han K."/>
            <person name="Lee J."/>
            <person name="Park M."/>
            <person name="Lee H.A."/>
            <person name="Lee H.Y."/>
            <person name="Lee Y."/>
            <person name="Oh S."/>
            <person name="Lee J.H."/>
            <person name="Choi E."/>
            <person name="Choi E."/>
            <person name="Lee S.E."/>
            <person name="Jeon J."/>
            <person name="Kim H."/>
            <person name="Choi G."/>
            <person name="Song H."/>
            <person name="Lee J."/>
            <person name="Lee S.C."/>
            <person name="Kwon J.K."/>
            <person name="Lee H.Y."/>
            <person name="Koo N."/>
            <person name="Hong Y."/>
            <person name="Kim R.W."/>
            <person name="Kang W.H."/>
            <person name="Huh J.H."/>
            <person name="Kang B.C."/>
            <person name="Yang T.J."/>
            <person name="Lee Y.H."/>
            <person name="Bennetzen J.L."/>
            <person name="Choi D."/>
        </authorList>
    </citation>
    <scope>NUCLEOTIDE SEQUENCE [LARGE SCALE GENOMIC DNA]</scope>
    <source>
        <strain evidence="16">cv. CM334</strain>
    </source>
</reference>
<dbReference type="GO" id="GO:0005737">
    <property type="term" value="C:cytoplasm"/>
    <property type="evidence" value="ECO:0000318"/>
    <property type="project" value="GO_Central"/>
</dbReference>
<gene>
    <name evidence="15" type="ORF">T459_10303</name>
</gene>
<dbReference type="InterPro" id="IPR019378">
    <property type="entry name" value="GDP-Fuc_O-FucTrfase"/>
</dbReference>
<evidence type="ECO:0000256" key="3">
    <source>
        <dbReference type="ARBA" id="ARBA00007737"/>
    </source>
</evidence>
<dbReference type="Proteomes" id="UP000222542">
    <property type="component" value="Unassembled WGS sequence"/>
</dbReference>
<dbReference type="GO" id="GO:0016757">
    <property type="term" value="F:glycosyltransferase activity"/>
    <property type="evidence" value="ECO:0007669"/>
    <property type="project" value="UniProtKB-KW"/>
</dbReference>
<dbReference type="GO" id="GO:0006004">
    <property type="term" value="P:fucose metabolic process"/>
    <property type="evidence" value="ECO:0007669"/>
    <property type="project" value="UniProtKB-KW"/>
</dbReference>
<keyword evidence="12" id="KW-0119">Carbohydrate metabolism</keyword>
<evidence type="ECO:0000256" key="12">
    <source>
        <dbReference type="ARBA" id="ARBA00023277"/>
    </source>
</evidence>
<evidence type="ECO:0000256" key="9">
    <source>
        <dbReference type="ARBA" id="ARBA00023136"/>
    </source>
</evidence>
<dbReference type="STRING" id="4072.A0A1U8FW79"/>
<name>A0A1U8FW79_CAPAN</name>
<keyword evidence="6 14" id="KW-0812">Transmembrane</keyword>
<keyword evidence="9 14" id="KW-0472">Membrane</keyword>
<feature type="transmembrane region" description="Helical" evidence="14">
    <location>
        <begin position="58"/>
        <end position="78"/>
    </location>
</feature>
<keyword evidence="5" id="KW-0808">Transferase</keyword>
<comment type="caution">
    <text evidence="15">The sequence shown here is derived from an EMBL/GenBank/DDBJ whole genome shotgun (WGS) entry which is preliminary data.</text>
</comment>
<accession>A0A1U8FW79</accession>
<dbReference type="Pfam" id="PF10250">
    <property type="entry name" value="O-FucT"/>
    <property type="match status" value="1"/>
</dbReference>
<evidence type="ECO:0000256" key="6">
    <source>
        <dbReference type="ARBA" id="ARBA00022692"/>
    </source>
</evidence>
<dbReference type="KEGG" id="cann:107862351"/>
<evidence type="ECO:0000313" key="16">
    <source>
        <dbReference type="Proteomes" id="UP000222542"/>
    </source>
</evidence>
<evidence type="ECO:0000256" key="8">
    <source>
        <dbReference type="ARBA" id="ARBA00022989"/>
    </source>
</evidence>
<dbReference type="EMBL" id="AYRZ02000003">
    <property type="protein sequence ID" value="PHT88197.1"/>
    <property type="molecule type" value="Genomic_DNA"/>
</dbReference>
<evidence type="ECO:0000256" key="4">
    <source>
        <dbReference type="ARBA" id="ARBA00022676"/>
    </source>
</evidence>
<dbReference type="Gramene" id="PHT88197">
    <property type="protein sequence ID" value="PHT88197"/>
    <property type="gene ID" value="T459_10303"/>
</dbReference>
<dbReference type="InterPro" id="IPR024709">
    <property type="entry name" value="FucosylTrfase_pln"/>
</dbReference>
<keyword evidence="7" id="KW-0735">Signal-anchor</keyword>
<proteinExistence type="inferred from homology"/>
<dbReference type="AlphaFoldDB" id="A0A1U8FW79"/>
<reference evidence="15 16" key="1">
    <citation type="journal article" date="2014" name="Nat. Genet.">
        <title>Genome sequence of the hot pepper provides insights into the evolution of pungency in Capsicum species.</title>
        <authorList>
            <person name="Kim S."/>
            <person name="Park M."/>
            <person name="Yeom S.I."/>
            <person name="Kim Y.M."/>
            <person name="Lee J.M."/>
            <person name="Lee H.A."/>
            <person name="Seo E."/>
            <person name="Choi J."/>
            <person name="Cheong K."/>
            <person name="Kim K.T."/>
            <person name="Jung K."/>
            <person name="Lee G.W."/>
            <person name="Oh S.K."/>
            <person name="Bae C."/>
            <person name="Kim S.B."/>
            <person name="Lee H.Y."/>
            <person name="Kim S.Y."/>
            <person name="Kim M.S."/>
            <person name="Kang B.C."/>
            <person name="Jo Y.D."/>
            <person name="Yang H.B."/>
            <person name="Jeong H.J."/>
            <person name="Kang W.H."/>
            <person name="Kwon J.K."/>
            <person name="Shin C."/>
            <person name="Lim J.Y."/>
            <person name="Park J.H."/>
            <person name="Huh J.H."/>
            <person name="Kim J.S."/>
            <person name="Kim B.D."/>
            <person name="Cohen O."/>
            <person name="Paran I."/>
            <person name="Suh M.C."/>
            <person name="Lee S.B."/>
            <person name="Kim Y.K."/>
            <person name="Shin Y."/>
            <person name="Noh S.J."/>
            <person name="Park J."/>
            <person name="Seo Y.S."/>
            <person name="Kwon S.Y."/>
            <person name="Kim H.A."/>
            <person name="Park J.M."/>
            <person name="Kim H.J."/>
            <person name="Choi S.B."/>
            <person name="Bosland P.W."/>
            <person name="Reeves G."/>
            <person name="Jo S.H."/>
            <person name="Lee B.W."/>
            <person name="Cho H.T."/>
            <person name="Choi H.S."/>
            <person name="Lee M.S."/>
            <person name="Yu Y."/>
            <person name="Do Choi Y."/>
            <person name="Park B.S."/>
            <person name="van Deynze A."/>
            <person name="Ashrafi H."/>
            <person name="Hill T."/>
            <person name="Kim W.T."/>
            <person name="Pai H.S."/>
            <person name="Ahn H.K."/>
            <person name="Yeam I."/>
            <person name="Giovannoni J.J."/>
            <person name="Rose J.K."/>
            <person name="Sorensen I."/>
            <person name="Lee S.J."/>
            <person name="Kim R.W."/>
            <person name="Choi I.Y."/>
            <person name="Choi B.S."/>
            <person name="Lim J.S."/>
            <person name="Lee Y.H."/>
            <person name="Choi D."/>
        </authorList>
    </citation>
    <scope>NUCLEOTIDE SEQUENCE [LARGE SCALE GENOMIC DNA]</scope>
    <source>
        <strain evidence="16">cv. CM334</strain>
    </source>
</reference>
<sequence length="528" mass="60612">MCRVEGEKSEFEGGRERKRRRWGGLSVMGLKAAAAFGGDSRVEKLKSSMMSRSRMKLWMIRATTSILLWTCVVQLMTLGETWGPRVLKGWPSCFSQESAAAFAVNSSPEVPARILPPKRVYKNNGYLMVSCNGGLNQMRSAICDMVAIARYLNVTLIVPELDKTSFWADPSEFQDIFDVDHFITSLRDEVRILRELPPRLKRRVELGMIYTMPPISWSDISYYHDQILPLIRKYKVVHLNRTDARLANNGQPMEIQKLRCRVNFGALKFTPQIEELGRKVIRLLRQKGPFMVLHLRYEMDMLAFSGCSQGCNKDEVDELTRMRYAYPWWKEKIINSDLKRRDGLCPLTPEETAMTLRALDIDSSIQVYIAAGEIYGGQRRMASLAASYPNLVRKETLLEPSDLMFFQNHSSQMAALDYLVSLESDIFVPTYDGNMAKVVEGHRRYLGYKKTILLDRKLLVDLIDQYTAGSLTWDEFSHAVKEAHAERMGNPTKRLVIPDRPKEEDYFYSNPWECLQSSNEDETLSSSI</sequence>
<keyword evidence="11" id="KW-0294">Fucose metabolism</keyword>
<dbReference type="CDD" id="cd11299">
    <property type="entry name" value="O-FucT_plant"/>
    <property type="match status" value="1"/>
</dbReference>
<organism evidence="15 16">
    <name type="scientific">Capsicum annuum</name>
    <name type="common">Capsicum pepper</name>
    <dbReference type="NCBI Taxonomy" id="4072"/>
    <lineage>
        <taxon>Eukaryota</taxon>
        <taxon>Viridiplantae</taxon>
        <taxon>Streptophyta</taxon>
        <taxon>Embryophyta</taxon>
        <taxon>Tracheophyta</taxon>
        <taxon>Spermatophyta</taxon>
        <taxon>Magnoliopsida</taxon>
        <taxon>eudicotyledons</taxon>
        <taxon>Gunneridae</taxon>
        <taxon>Pentapetalae</taxon>
        <taxon>asterids</taxon>
        <taxon>lamiids</taxon>
        <taxon>Solanales</taxon>
        <taxon>Solanaceae</taxon>
        <taxon>Solanoideae</taxon>
        <taxon>Capsiceae</taxon>
        <taxon>Capsicum</taxon>
    </lineage>
</organism>
<evidence type="ECO:0000256" key="5">
    <source>
        <dbReference type="ARBA" id="ARBA00022679"/>
    </source>
</evidence>
<keyword evidence="16" id="KW-1185">Reference proteome</keyword>
<keyword evidence="4" id="KW-0328">Glycosyltransferase</keyword>
<evidence type="ECO:0000256" key="2">
    <source>
        <dbReference type="ARBA" id="ARBA00004881"/>
    </source>
</evidence>
<evidence type="ECO:0000256" key="14">
    <source>
        <dbReference type="SAM" id="Phobius"/>
    </source>
</evidence>
<keyword evidence="8 14" id="KW-1133">Transmembrane helix</keyword>
<comment type="similarity">
    <text evidence="3">Belongs to the glycosyltransferase GT106 family.</text>
</comment>
<comment type="subcellular location">
    <subcellularLocation>
        <location evidence="1">Membrane</location>
        <topology evidence="1">Single-pass type II membrane protein</topology>
    </subcellularLocation>
</comment>
<dbReference type="OMA" id="NISYYTQ"/>
<evidence type="ECO:0000256" key="11">
    <source>
        <dbReference type="ARBA" id="ARBA00023253"/>
    </source>
</evidence>
<keyword evidence="10" id="KW-0325">Glycoprotein</keyword>
<dbReference type="PANTHER" id="PTHR31741">
    <property type="entry name" value="OS02G0726500 PROTEIN-RELATED"/>
    <property type="match status" value="1"/>
</dbReference>
<comment type="pathway">
    <text evidence="2">Glycan metabolism.</text>
</comment>
<evidence type="ECO:0000313" key="15">
    <source>
        <dbReference type="EMBL" id="PHT88197.1"/>
    </source>
</evidence>
<evidence type="ECO:0000256" key="13">
    <source>
        <dbReference type="ARBA" id="ARBA00030350"/>
    </source>
</evidence>